<feature type="transmembrane region" description="Helical" evidence="8">
    <location>
        <begin position="320"/>
        <end position="339"/>
    </location>
</feature>
<keyword evidence="3" id="KW-0050">Antiport</keyword>
<evidence type="ECO:0000256" key="5">
    <source>
        <dbReference type="ARBA" id="ARBA00022692"/>
    </source>
</evidence>
<dbReference type="HOGENOM" id="CLU_004979_3_0_1"/>
<evidence type="ECO:0000313" key="11">
    <source>
        <dbReference type="Proteomes" id="UP000001070"/>
    </source>
</evidence>
<dbReference type="InParanoid" id="B4J8M1"/>
<feature type="transmembrane region" description="Helical" evidence="8">
    <location>
        <begin position="555"/>
        <end position="576"/>
    </location>
</feature>
<dbReference type="OMA" id="CIDYFRI"/>
<evidence type="ECO:0000256" key="3">
    <source>
        <dbReference type="ARBA" id="ARBA00022449"/>
    </source>
</evidence>
<accession>B4J8M1</accession>
<feature type="transmembrane region" description="Helical" evidence="8">
    <location>
        <begin position="91"/>
        <end position="114"/>
    </location>
</feature>
<evidence type="ECO:0000256" key="6">
    <source>
        <dbReference type="ARBA" id="ARBA00022989"/>
    </source>
</evidence>
<reference evidence="10 11" key="1">
    <citation type="journal article" date="2007" name="Nature">
        <title>Evolution of genes and genomes on the Drosophila phylogeny.</title>
        <authorList>
            <consortium name="Drosophila 12 Genomes Consortium"/>
            <person name="Clark A.G."/>
            <person name="Eisen M.B."/>
            <person name="Smith D.R."/>
            <person name="Bergman C.M."/>
            <person name="Oliver B."/>
            <person name="Markow T.A."/>
            <person name="Kaufman T.C."/>
            <person name="Kellis M."/>
            <person name="Gelbart W."/>
            <person name="Iyer V.N."/>
            <person name="Pollard D.A."/>
            <person name="Sackton T.B."/>
            <person name="Larracuente A.M."/>
            <person name="Singh N.D."/>
            <person name="Abad J.P."/>
            <person name="Abt D.N."/>
            <person name="Adryan B."/>
            <person name="Aguade M."/>
            <person name="Akashi H."/>
            <person name="Anderson W.W."/>
            <person name="Aquadro C.F."/>
            <person name="Ardell D.H."/>
            <person name="Arguello R."/>
            <person name="Artieri C.G."/>
            <person name="Barbash D.A."/>
            <person name="Barker D."/>
            <person name="Barsanti P."/>
            <person name="Batterham P."/>
            <person name="Batzoglou S."/>
            <person name="Begun D."/>
            <person name="Bhutkar A."/>
            <person name="Blanco E."/>
            <person name="Bosak S.A."/>
            <person name="Bradley R.K."/>
            <person name="Brand A.D."/>
            <person name="Brent M.R."/>
            <person name="Brooks A.N."/>
            <person name="Brown R.H."/>
            <person name="Butlin R.K."/>
            <person name="Caggese C."/>
            <person name="Calvi B.R."/>
            <person name="Bernardo de Carvalho A."/>
            <person name="Caspi A."/>
            <person name="Castrezana S."/>
            <person name="Celniker S.E."/>
            <person name="Chang J.L."/>
            <person name="Chapple C."/>
            <person name="Chatterji S."/>
            <person name="Chinwalla A."/>
            <person name="Civetta A."/>
            <person name="Clifton S.W."/>
            <person name="Comeron J.M."/>
            <person name="Costello J.C."/>
            <person name="Coyne J.A."/>
            <person name="Daub J."/>
            <person name="David R.G."/>
            <person name="Delcher A.L."/>
            <person name="Delehaunty K."/>
            <person name="Do C.B."/>
            <person name="Ebling H."/>
            <person name="Edwards K."/>
            <person name="Eickbush T."/>
            <person name="Evans J.D."/>
            <person name="Filipski A."/>
            <person name="Findeiss S."/>
            <person name="Freyhult E."/>
            <person name="Fulton L."/>
            <person name="Fulton R."/>
            <person name="Garcia A.C."/>
            <person name="Gardiner A."/>
            <person name="Garfield D.A."/>
            <person name="Garvin B.E."/>
            <person name="Gibson G."/>
            <person name="Gilbert D."/>
            <person name="Gnerre S."/>
            <person name="Godfrey J."/>
            <person name="Good R."/>
            <person name="Gotea V."/>
            <person name="Gravely B."/>
            <person name="Greenberg A.J."/>
            <person name="Griffiths-Jones S."/>
            <person name="Gross S."/>
            <person name="Guigo R."/>
            <person name="Gustafson E.A."/>
            <person name="Haerty W."/>
            <person name="Hahn M.W."/>
            <person name="Halligan D.L."/>
            <person name="Halpern A.L."/>
            <person name="Halter G.M."/>
            <person name="Han M.V."/>
            <person name="Heger A."/>
            <person name="Hillier L."/>
            <person name="Hinrichs A.S."/>
            <person name="Holmes I."/>
            <person name="Hoskins R.A."/>
            <person name="Hubisz M.J."/>
            <person name="Hultmark D."/>
            <person name="Huntley M.A."/>
            <person name="Jaffe D.B."/>
            <person name="Jagadeeshan S."/>
            <person name="Jeck W.R."/>
            <person name="Johnson J."/>
            <person name="Jones C.D."/>
            <person name="Jordan W.C."/>
            <person name="Karpen G.H."/>
            <person name="Kataoka E."/>
            <person name="Keightley P.D."/>
            <person name="Kheradpour P."/>
            <person name="Kirkness E.F."/>
            <person name="Koerich L.B."/>
            <person name="Kristiansen K."/>
            <person name="Kudrna D."/>
            <person name="Kulathinal R.J."/>
            <person name="Kumar S."/>
            <person name="Kwok R."/>
            <person name="Lander E."/>
            <person name="Langley C.H."/>
            <person name="Lapoint R."/>
            <person name="Lazzaro B.P."/>
            <person name="Lee S.J."/>
            <person name="Levesque L."/>
            <person name="Li R."/>
            <person name="Lin C.F."/>
            <person name="Lin M.F."/>
            <person name="Lindblad-Toh K."/>
            <person name="Llopart A."/>
            <person name="Long M."/>
            <person name="Low L."/>
            <person name="Lozovsky E."/>
            <person name="Lu J."/>
            <person name="Luo M."/>
            <person name="Machado C.A."/>
            <person name="Makalowski W."/>
            <person name="Marzo M."/>
            <person name="Matsuda M."/>
            <person name="Matzkin L."/>
            <person name="McAllister B."/>
            <person name="McBride C.S."/>
            <person name="McKernan B."/>
            <person name="McKernan K."/>
            <person name="Mendez-Lago M."/>
            <person name="Minx P."/>
            <person name="Mollenhauer M.U."/>
            <person name="Montooth K."/>
            <person name="Mount S.M."/>
            <person name="Mu X."/>
            <person name="Myers E."/>
            <person name="Negre B."/>
            <person name="Newfeld S."/>
            <person name="Nielsen R."/>
            <person name="Noor M.A."/>
            <person name="O'Grady P."/>
            <person name="Pachter L."/>
            <person name="Papaceit M."/>
            <person name="Parisi M.J."/>
            <person name="Parisi M."/>
            <person name="Parts L."/>
            <person name="Pedersen J.S."/>
            <person name="Pesole G."/>
            <person name="Phillippy A.M."/>
            <person name="Ponting C.P."/>
            <person name="Pop M."/>
            <person name="Porcelli D."/>
            <person name="Powell J.R."/>
            <person name="Prohaska S."/>
            <person name="Pruitt K."/>
            <person name="Puig M."/>
            <person name="Quesneville H."/>
            <person name="Ram K.R."/>
            <person name="Rand D."/>
            <person name="Rasmussen M.D."/>
            <person name="Reed L.K."/>
            <person name="Reenan R."/>
            <person name="Reily A."/>
            <person name="Remington K.A."/>
            <person name="Rieger T.T."/>
            <person name="Ritchie M.G."/>
            <person name="Robin C."/>
            <person name="Rogers Y.H."/>
            <person name="Rohde C."/>
            <person name="Rozas J."/>
            <person name="Rubenfield M.J."/>
            <person name="Ruiz A."/>
            <person name="Russo S."/>
            <person name="Salzberg S.L."/>
            <person name="Sanchez-Gracia A."/>
            <person name="Saranga D.J."/>
            <person name="Sato H."/>
            <person name="Schaeffer S.W."/>
            <person name="Schatz M.C."/>
            <person name="Schlenke T."/>
            <person name="Schwartz R."/>
            <person name="Segarra C."/>
            <person name="Singh R.S."/>
            <person name="Sirot L."/>
            <person name="Sirota M."/>
            <person name="Sisneros N.B."/>
            <person name="Smith C.D."/>
            <person name="Smith T.F."/>
            <person name="Spieth J."/>
            <person name="Stage D.E."/>
            <person name="Stark A."/>
            <person name="Stephan W."/>
            <person name="Strausberg R.L."/>
            <person name="Strempel S."/>
            <person name="Sturgill D."/>
            <person name="Sutton G."/>
            <person name="Sutton G.G."/>
            <person name="Tao W."/>
            <person name="Teichmann S."/>
            <person name="Tobari Y.N."/>
            <person name="Tomimura Y."/>
            <person name="Tsolas J.M."/>
            <person name="Valente V.L."/>
            <person name="Venter E."/>
            <person name="Venter J.C."/>
            <person name="Vicario S."/>
            <person name="Vieira F.G."/>
            <person name="Vilella A.J."/>
            <person name="Villasante A."/>
            <person name="Walenz B."/>
            <person name="Wang J."/>
            <person name="Wasserman M."/>
            <person name="Watts T."/>
            <person name="Wilson D."/>
            <person name="Wilson R.K."/>
            <person name="Wing R.A."/>
            <person name="Wolfner M.F."/>
            <person name="Wong A."/>
            <person name="Wong G.K."/>
            <person name="Wu C.I."/>
            <person name="Wu G."/>
            <person name="Yamamoto D."/>
            <person name="Yang H.P."/>
            <person name="Yang S.P."/>
            <person name="Yorke J.A."/>
            <person name="Yoshida K."/>
            <person name="Zdobnov E."/>
            <person name="Zhang P."/>
            <person name="Zhang Y."/>
            <person name="Zimin A.V."/>
            <person name="Baldwin J."/>
            <person name="Abdouelleil A."/>
            <person name="Abdulkadir J."/>
            <person name="Abebe A."/>
            <person name="Abera B."/>
            <person name="Abreu J."/>
            <person name="Acer S.C."/>
            <person name="Aftuck L."/>
            <person name="Alexander A."/>
            <person name="An P."/>
            <person name="Anderson E."/>
            <person name="Anderson S."/>
            <person name="Arachi H."/>
            <person name="Azer M."/>
            <person name="Bachantsang P."/>
            <person name="Barry A."/>
            <person name="Bayul T."/>
            <person name="Berlin A."/>
            <person name="Bessette D."/>
            <person name="Bloom T."/>
            <person name="Blye J."/>
            <person name="Boguslavskiy L."/>
            <person name="Bonnet C."/>
            <person name="Boukhgalter B."/>
            <person name="Bourzgui I."/>
            <person name="Brown A."/>
            <person name="Cahill P."/>
            <person name="Channer S."/>
            <person name="Cheshatsang Y."/>
            <person name="Chuda L."/>
            <person name="Citroen M."/>
            <person name="Collymore A."/>
            <person name="Cooke P."/>
            <person name="Costello M."/>
            <person name="D'Aco K."/>
            <person name="Daza R."/>
            <person name="De Haan G."/>
            <person name="DeGray S."/>
            <person name="DeMaso C."/>
            <person name="Dhargay N."/>
            <person name="Dooley K."/>
            <person name="Dooley E."/>
            <person name="Doricent M."/>
            <person name="Dorje P."/>
            <person name="Dorjee K."/>
            <person name="Dupes A."/>
            <person name="Elong R."/>
            <person name="Falk J."/>
            <person name="Farina A."/>
            <person name="Faro S."/>
            <person name="Ferguson D."/>
            <person name="Fisher S."/>
            <person name="Foley C.D."/>
            <person name="Franke A."/>
            <person name="Friedrich D."/>
            <person name="Gadbois L."/>
            <person name="Gearin G."/>
            <person name="Gearin C.R."/>
            <person name="Giannoukos G."/>
            <person name="Goode T."/>
            <person name="Graham J."/>
            <person name="Grandbois E."/>
            <person name="Grewal S."/>
            <person name="Gyaltsen K."/>
            <person name="Hafez N."/>
            <person name="Hagos B."/>
            <person name="Hall J."/>
            <person name="Henson C."/>
            <person name="Hollinger A."/>
            <person name="Honan T."/>
            <person name="Huard M.D."/>
            <person name="Hughes L."/>
            <person name="Hurhula B."/>
            <person name="Husby M.E."/>
            <person name="Kamat A."/>
            <person name="Kanga B."/>
            <person name="Kashin S."/>
            <person name="Khazanovich D."/>
            <person name="Kisner P."/>
            <person name="Lance K."/>
            <person name="Lara M."/>
            <person name="Lee W."/>
            <person name="Lennon N."/>
            <person name="Letendre F."/>
            <person name="LeVine R."/>
            <person name="Lipovsky A."/>
            <person name="Liu X."/>
            <person name="Liu J."/>
            <person name="Liu S."/>
            <person name="Lokyitsang T."/>
            <person name="Lokyitsang Y."/>
            <person name="Lubonja R."/>
            <person name="Lui A."/>
            <person name="MacDonald P."/>
            <person name="Magnisalis V."/>
            <person name="Maru K."/>
            <person name="Matthews C."/>
            <person name="McCusker W."/>
            <person name="McDonough S."/>
            <person name="Mehta T."/>
            <person name="Meldrim J."/>
            <person name="Meneus L."/>
            <person name="Mihai O."/>
            <person name="Mihalev A."/>
            <person name="Mihova T."/>
            <person name="Mittelman R."/>
            <person name="Mlenga V."/>
            <person name="Montmayeur A."/>
            <person name="Mulrain L."/>
            <person name="Navidi A."/>
            <person name="Naylor J."/>
            <person name="Negash T."/>
            <person name="Nguyen T."/>
            <person name="Nguyen N."/>
            <person name="Nicol R."/>
            <person name="Norbu C."/>
            <person name="Norbu N."/>
            <person name="Novod N."/>
            <person name="O'Neill B."/>
            <person name="Osman S."/>
            <person name="Markiewicz E."/>
            <person name="Oyono O.L."/>
            <person name="Patti C."/>
            <person name="Phunkhang P."/>
            <person name="Pierre F."/>
            <person name="Priest M."/>
            <person name="Raghuraman S."/>
            <person name="Rege F."/>
            <person name="Reyes R."/>
            <person name="Rise C."/>
            <person name="Rogov P."/>
            <person name="Ross K."/>
            <person name="Ryan E."/>
            <person name="Settipalli S."/>
            <person name="Shea T."/>
            <person name="Sherpa N."/>
            <person name="Shi L."/>
            <person name="Shih D."/>
            <person name="Sparrow T."/>
            <person name="Spaulding J."/>
            <person name="Stalker J."/>
            <person name="Stange-Thomann N."/>
            <person name="Stavropoulos S."/>
            <person name="Stone C."/>
            <person name="Strader C."/>
            <person name="Tesfaye S."/>
            <person name="Thomson T."/>
            <person name="Thoulutsang Y."/>
            <person name="Thoulutsang D."/>
            <person name="Topham K."/>
            <person name="Topping I."/>
            <person name="Tsamla T."/>
            <person name="Vassiliev H."/>
            <person name="Vo A."/>
            <person name="Wangchuk T."/>
            <person name="Wangdi T."/>
            <person name="Weiand M."/>
            <person name="Wilkinson J."/>
            <person name="Wilson A."/>
            <person name="Yadav S."/>
            <person name="Young G."/>
            <person name="Yu Q."/>
            <person name="Zembek L."/>
            <person name="Zhong D."/>
            <person name="Zimmer A."/>
            <person name="Zwirko Z."/>
            <person name="Jaffe D.B."/>
            <person name="Alvarez P."/>
            <person name="Brockman W."/>
            <person name="Butler J."/>
            <person name="Chin C."/>
            <person name="Gnerre S."/>
            <person name="Grabherr M."/>
            <person name="Kleber M."/>
            <person name="Mauceli E."/>
            <person name="MacCallum I."/>
        </authorList>
    </citation>
    <scope>NUCLEOTIDE SEQUENCE [LARGE SCALE GENOMIC DNA]</scope>
    <source>
        <strain evidence="11">Tucson 15287-2541.00</strain>
    </source>
</reference>
<keyword evidence="5 8" id="KW-0812">Transmembrane</keyword>
<dbReference type="PANTHER" id="PTHR12266:SF0">
    <property type="entry name" value="MITOCHONDRIAL SODIUM_CALCIUM EXCHANGER PROTEIN"/>
    <property type="match status" value="1"/>
</dbReference>
<dbReference type="PhylomeDB" id="B4J8M1"/>
<name>B4J8M1_DROGR</name>
<organism evidence="11">
    <name type="scientific">Drosophila grimshawi</name>
    <name type="common">Hawaiian fruit fly</name>
    <name type="synonym">Idiomyia grimshawi</name>
    <dbReference type="NCBI Taxonomy" id="7222"/>
    <lineage>
        <taxon>Eukaryota</taxon>
        <taxon>Metazoa</taxon>
        <taxon>Ecdysozoa</taxon>
        <taxon>Arthropoda</taxon>
        <taxon>Hexapoda</taxon>
        <taxon>Insecta</taxon>
        <taxon>Pterygota</taxon>
        <taxon>Neoptera</taxon>
        <taxon>Endopterygota</taxon>
        <taxon>Diptera</taxon>
        <taxon>Brachycera</taxon>
        <taxon>Muscomorpha</taxon>
        <taxon>Ephydroidea</taxon>
        <taxon>Drosophilidae</taxon>
        <taxon>Drosophila</taxon>
        <taxon>Hawaiian Drosophila</taxon>
    </lineage>
</organism>
<evidence type="ECO:0000313" key="10">
    <source>
        <dbReference type="EMBL" id="EDW01288.1"/>
    </source>
</evidence>
<feature type="transmembrane region" description="Helical" evidence="8">
    <location>
        <begin position="50"/>
        <end position="71"/>
    </location>
</feature>
<dbReference type="PANTHER" id="PTHR12266">
    <property type="entry name" value="NA+/CA2+ K+ INDEPENDENT EXCHANGER"/>
    <property type="match status" value="1"/>
</dbReference>
<keyword evidence="4" id="KW-0406">Ion transport</keyword>
<dbReference type="GO" id="GO:0005432">
    <property type="term" value="F:calcium:sodium antiporter activity"/>
    <property type="evidence" value="ECO:0007669"/>
    <property type="project" value="TreeGrafter"/>
</dbReference>
<dbReference type="EMBL" id="CH916367">
    <property type="protein sequence ID" value="EDW01288.1"/>
    <property type="molecule type" value="Genomic_DNA"/>
</dbReference>
<dbReference type="GO" id="GO:0006874">
    <property type="term" value="P:intracellular calcium ion homeostasis"/>
    <property type="evidence" value="ECO:0007669"/>
    <property type="project" value="TreeGrafter"/>
</dbReference>
<dbReference type="InterPro" id="IPR051359">
    <property type="entry name" value="CaCA_antiporter"/>
</dbReference>
<evidence type="ECO:0000259" key="9">
    <source>
        <dbReference type="Pfam" id="PF01699"/>
    </source>
</evidence>
<dbReference type="InterPro" id="IPR004837">
    <property type="entry name" value="NaCa_Exmemb"/>
</dbReference>
<keyword evidence="6 8" id="KW-1133">Transmembrane helix</keyword>
<dbReference type="KEGG" id="dgr:6560406"/>
<dbReference type="Proteomes" id="UP000001070">
    <property type="component" value="Unassembled WGS sequence"/>
</dbReference>
<feature type="domain" description="Sodium/calcium exchanger membrane region" evidence="9">
    <location>
        <begin position="421"/>
        <end position="571"/>
    </location>
</feature>
<keyword evidence="4" id="KW-0109">Calcium transport</keyword>
<keyword evidence="11" id="KW-1185">Reference proteome</keyword>
<protein>
    <submittedName>
        <fullName evidence="10">GH21357</fullName>
    </submittedName>
</protein>
<proteinExistence type="predicted"/>
<dbReference type="AlphaFoldDB" id="B4J8M1"/>
<dbReference type="OrthoDB" id="407410at2759"/>
<dbReference type="GO" id="GO:0016020">
    <property type="term" value="C:membrane"/>
    <property type="evidence" value="ECO:0007669"/>
    <property type="project" value="UniProtKB-SubCell"/>
</dbReference>
<dbReference type="InterPro" id="IPR044880">
    <property type="entry name" value="NCX_ion-bd_dom_sf"/>
</dbReference>
<feature type="transmembrane region" description="Helical" evidence="8">
    <location>
        <begin position="483"/>
        <end position="508"/>
    </location>
</feature>
<dbReference type="eggNOG" id="KOG2399">
    <property type="taxonomic scope" value="Eukaryota"/>
</dbReference>
<dbReference type="STRING" id="7222.B4J8M1"/>
<feature type="transmembrane region" description="Helical" evidence="8">
    <location>
        <begin position="120"/>
        <end position="141"/>
    </location>
</feature>
<sequence>MSCFVVEKVDYKDRCLLVKSAEQCSRVMGVFKYYHLMYCTVEISNKPLESAVMCLLMLIAIYLLIFVAHIIEIYFTPALKIVSVKLNMNEYLAGITVLTFCNTLPDLITNIMHIRQHAPLFTICISNSLVIILLSGGTVSYMRSFKVNGACGLRDLLCLIFSAEVLYYIILTGESLDLNECIGLMMFYVLYLLINVVDLMLLRAYIKKLKLQISKLKRTPHSPYRDNLIAEIKAKNRELSQDNHLIIHTKQSSFIRSSSKHGISTLTPDSHTNEINIKETRDILHNSNNPKNLFLCSEFLEALIPINIGEFRRKGWCGRLFCILISPIVLLCTIFVPLVDYTHDKHGWCKLLNCLQIVIIPYMVTTVTKGLIDGKYQDWYMTFDYSIAKWTFIVTVPLAIFVLIHSRTDKPPSYHVLFIVLTATTSIMFITIAANELEVLCVISGFYFNVSESFVAAVVRSFAGGLADLIMNLELALQGYERMAFAAVLAGPIFSITFGMGISCIINQHCSAKGSLYWLTEDQGQNAFIFFMLVVSTTLAWNLMYNFCARRSSGAYAFIMYFLFILYAVLVEWNLVHEFSADIAVEPK</sequence>
<feature type="transmembrane region" description="Helical" evidence="8">
    <location>
        <begin position="387"/>
        <end position="404"/>
    </location>
</feature>
<evidence type="ECO:0000256" key="1">
    <source>
        <dbReference type="ARBA" id="ARBA00004141"/>
    </source>
</evidence>
<feature type="transmembrane region" description="Helical" evidence="8">
    <location>
        <begin position="416"/>
        <end position="434"/>
    </location>
</feature>
<evidence type="ECO:0000256" key="2">
    <source>
        <dbReference type="ARBA" id="ARBA00022448"/>
    </source>
</evidence>
<evidence type="ECO:0000256" key="7">
    <source>
        <dbReference type="ARBA" id="ARBA00023136"/>
    </source>
</evidence>
<comment type="subcellular location">
    <subcellularLocation>
        <location evidence="1">Membrane</location>
        <topology evidence="1">Multi-pass membrane protein</topology>
    </subcellularLocation>
</comment>
<keyword evidence="7 8" id="KW-0472">Membrane</keyword>
<feature type="transmembrane region" description="Helical" evidence="8">
    <location>
        <begin position="182"/>
        <end position="206"/>
    </location>
</feature>
<dbReference type="Pfam" id="PF01699">
    <property type="entry name" value="Na_Ca_ex"/>
    <property type="match status" value="2"/>
</dbReference>
<keyword evidence="4" id="KW-0106">Calcium</keyword>
<feature type="transmembrane region" description="Helical" evidence="8">
    <location>
        <begin position="528"/>
        <end position="548"/>
    </location>
</feature>
<gene>
    <name evidence="10" type="primary">Dgri\GH21357</name>
    <name evidence="10" type="ORF">Dgri_GH21357</name>
</gene>
<evidence type="ECO:0000256" key="8">
    <source>
        <dbReference type="SAM" id="Phobius"/>
    </source>
</evidence>
<dbReference type="Gene3D" id="1.20.1420.30">
    <property type="entry name" value="NCX, central ion-binding region"/>
    <property type="match status" value="2"/>
</dbReference>
<keyword evidence="2" id="KW-0813">Transport</keyword>
<evidence type="ECO:0000256" key="4">
    <source>
        <dbReference type="ARBA" id="ARBA00022568"/>
    </source>
</evidence>
<feature type="domain" description="Sodium/calcium exchanger membrane region" evidence="9">
    <location>
        <begin position="58"/>
        <end position="196"/>
    </location>
</feature>